<evidence type="ECO:0000256" key="4">
    <source>
        <dbReference type="ARBA" id="ARBA00010430"/>
    </source>
</evidence>
<dbReference type="Gene3D" id="3.20.20.80">
    <property type="entry name" value="Glycosidases"/>
    <property type="match status" value="1"/>
</dbReference>
<protein>
    <recommendedName>
        <fullName evidence="12">1,3-beta-glucanosyltransferase</fullName>
        <ecNumber evidence="12">2.4.1.-</ecNumber>
    </recommendedName>
</protein>
<dbReference type="InterPro" id="IPR004886">
    <property type="entry name" value="Glucanosyltransferase"/>
</dbReference>
<keyword evidence="9 14" id="KW-1133">Transmembrane helix</keyword>
<proteinExistence type="inferred from homology"/>
<dbReference type="GO" id="GO:0016740">
    <property type="term" value="F:transferase activity"/>
    <property type="evidence" value="ECO:0007669"/>
    <property type="project" value="UniProtKB-KW"/>
</dbReference>
<dbReference type="OrthoDB" id="421038at2759"/>
<evidence type="ECO:0000256" key="2">
    <source>
        <dbReference type="ARBA" id="ARBA00004589"/>
    </source>
</evidence>
<dbReference type="GO" id="GO:0098552">
    <property type="term" value="C:side of membrane"/>
    <property type="evidence" value="ECO:0007669"/>
    <property type="project" value="UniProtKB-KW"/>
</dbReference>
<evidence type="ECO:0000256" key="13">
    <source>
        <dbReference type="SAM" id="MobiDB-lite"/>
    </source>
</evidence>
<dbReference type="Proteomes" id="UP000094801">
    <property type="component" value="Unassembled WGS sequence"/>
</dbReference>
<dbReference type="GO" id="GO:0005886">
    <property type="term" value="C:plasma membrane"/>
    <property type="evidence" value="ECO:0007669"/>
    <property type="project" value="UniProtKB-SubCell"/>
</dbReference>
<keyword evidence="11" id="KW-0325">Glycoprotein</keyword>
<keyword evidence="8" id="KW-0256">Endoplasmic reticulum</keyword>
<feature type="chain" id="PRO_5009027771" description="1,3-beta-glucanosyltransferase" evidence="12">
    <location>
        <begin position="22"/>
        <end position="586"/>
    </location>
</feature>
<keyword evidence="10 12" id="KW-0472">Membrane</keyword>
<dbReference type="GO" id="GO:0016787">
    <property type="term" value="F:hydrolase activity"/>
    <property type="evidence" value="ECO:0007669"/>
    <property type="project" value="UniProtKB-KW"/>
</dbReference>
<feature type="transmembrane region" description="Helical" evidence="14">
    <location>
        <begin position="534"/>
        <end position="555"/>
    </location>
</feature>
<name>A0A1E4T754_9ASCO</name>
<dbReference type="InterPro" id="IPR013174">
    <property type="entry name" value="DPM3"/>
</dbReference>
<dbReference type="PANTHER" id="PTHR31468:SF4">
    <property type="entry name" value="1,3-BETA-GLUCANOSYLTRANSFERASE GAS3-RELATED"/>
    <property type="match status" value="1"/>
</dbReference>
<dbReference type="Pfam" id="PF03198">
    <property type="entry name" value="Glyco_hydro_72"/>
    <property type="match status" value="1"/>
</dbReference>
<keyword evidence="12" id="KW-0449">Lipoprotein</keyword>
<feature type="signal peptide" evidence="12">
    <location>
        <begin position="1"/>
        <end position="21"/>
    </location>
</feature>
<accession>A0A1E4T754</accession>
<feature type="transmembrane region" description="Helical" evidence="14">
    <location>
        <begin position="502"/>
        <end position="522"/>
    </location>
</feature>
<evidence type="ECO:0000256" key="14">
    <source>
        <dbReference type="SAM" id="Phobius"/>
    </source>
</evidence>
<evidence type="ECO:0000256" key="10">
    <source>
        <dbReference type="ARBA" id="ARBA00023136"/>
    </source>
</evidence>
<comment type="similarity">
    <text evidence="4">Belongs to the DPM3 family.</text>
</comment>
<comment type="function">
    <text evidence="12">Splits internally a 1,3-beta-glucan molecule and transfers the newly generated reducing end (the donor) to the non-reducing end of another 1,3-beta-glucan molecule (the acceptor) forming a 1,3-beta linkage, resulting in the elongation of 1,3-beta-glucan chains in the cell wall.</text>
</comment>
<dbReference type="AlphaFoldDB" id="A0A1E4T754"/>
<dbReference type="EC" id="2.4.1.-" evidence="12"/>
<evidence type="ECO:0000256" key="11">
    <source>
        <dbReference type="ARBA" id="ARBA00023180"/>
    </source>
</evidence>
<sequence>MVSFKKSILATIALSISVSDALIPIEIIGKRFIKPAINAKEDGEVFFINGIDYQPGGSSSYEDTNPTDVLSDGNTCLRDAYAIQNLGSSENPINVIRVYTVNPELNHDECMSIFNAIGIYVIIDVNSPLSNESINRDDPSSSYNWWYLERVFKMIDAFKGYPNLLGFFSGNEVINDSDSADDDPKYIRAVQRDMKQYIANQADRTIPVGYSAADVTELRKATWEYLQCNIDGEEDESKSDFFGLNSYEWCSGISDWESSNYETLLTTFKNTTIPVFFSEYGCNTKQPRTFDEVSEGVFGGLQTVLSGGLIYEYSEESSNYGLVEIDDGDLTFKDDYNNLKSQIANITIPSISSSDVDEPEYSVCDSDAIEDMYSDFDADFDLPDQPGGVLDLILYGVNNSNIGKIIDLDVFISNYTISNSDGDEIADASISVIASNTINQQSGTSTSTSGTGTGSSTKTKTSSSSYSASATSTTSSSSSKAMGSHHNVETVGIMFFLASETILAAFTISAIYFTFYVGVIPLPSIISDEILPVLPWWGLVSFGCYALGTLGYGVYTFKDKEDKYKELLGEIDEAKVFLKANGVDVE</sequence>
<keyword evidence="16" id="KW-1185">Reference proteome</keyword>
<evidence type="ECO:0000256" key="12">
    <source>
        <dbReference type="RuleBase" id="RU361209"/>
    </source>
</evidence>
<dbReference type="SUPFAM" id="SSF51445">
    <property type="entry name" value="(Trans)glycosidases"/>
    <property type="match status" value="1"/>
</dbReference>
<feature type="compositionally biased region" description="Low complexity" evidence="13">
    <location>
        <begin position="442"/>
        <end position="483"/>
    </location>
</feature>
<dbReference type="GO" id="GO:0071970">
    <property type="term" value="P:fungal-type cell wall (1-&gt;3)-beta-D-glucan biosynthetic process"/>
    <property type="evidence" value="ECO:0007669"/>
    <property type="project" value="TreeGrafter"/>
</dbReference>
<dbReference type="InterPro" id="IPR017853">
    <property type="entry name" value="GH"/>
</dbReference>
<keyword evidence="15" id="KW-0378">Hydrolase</keyword>
<keyword evidence="12" id="KW-0808">Transferase</keyword>
<evidence type="ECO:0000313" key="16">
    <source>
        <dbReference type="Proteomes" id="UP000094801"/>
    </source>
</evidence>
<evidence type="ECO:0000256" key="7">
    <source>
        <dbReference type="ARBA" id="ARBA00022729"/>
    </source>
</evidence>
<evidence type="ECO:0000256" key="6">
    <source>
        <dbReference type="ARBA" id="ARBA00022692"/>
    </source>
</evidence>
<organism evidence="15 16">
    <name type="scientific">[Candida] arabinofermentans NRRL YB-2248</name>
    <dbReference type="NCBI Taxonomy" id="983967"/>
    <lineage>
        <taxon>Eukaryota</taxon>
        <taxon>Fungi</taxon>
        <taxon>Dikarya</taxon>
        <taxon>Ascomycota</taxon>
        <taxon>Saccharomycotina</taxon>
        <taxon>Pichiomycetes</taxon>
        <taxon>Pichiales</taxon>
        <taxon>Pichiaceae</taxon>
        <taxon>Ogataea</taxon>
        <taxon>Ogataea/Candida clade</taxon>
    </lineage>
</organism>
<comment type="similarity">
    <text evidence="3 12">Belongs to the glycosyl hydrolase 72 family.</text>
</comment>
<dbReference type="Pfam" id="PF08285">
    <property type="entry name" value="DPM3"/>
    <property type="match status" value="1"/>
</dbReference>
<dbReference type="GO" id="GO:0031505">
    <property type="term" value="P:fungal-type cell wall organization"/>
    <property type="evidence" value="ECO:0007669"/>
    <property type="project" value="TreeGrafter"/>
</dbReference>
<evidence type="ECO:0000256" key="9">
    <source>
        <dbReference type="ARBA" id="ARBA00022989"/>
    </source>
</evidence>
<dbReference type="GO" id="GO:0005789">
    <property type="term" value="C:endoplasmic reticulum membrane"/>
    <property type="evidence" value="ECO:0007669"/>
    <property type="project" value="UniProtKB-SubCell"/>
</dbReference>
<evidence type="ECO:0000256" key="3">
    <source>
        <dbReference type="ARBA" id="ARBA00007528"/>
    </source>
</evidence>
<dbReference type="STRING" id="983967.A0A1E4T754"/>
<dbReference type="PANTHER" id="PTHR31468">
    <property type="entry name" value="1,3-BETA-GLUCANOSYLTRANSFERASE GAS1"/>
    <property type="match status" value="1"/>
</dbReference>
<dbReference type="EMBL" id="KV453848">
    <property type="protein sequence ID" value="ODV87541.1"/>
    <property type="molecule type" value="Genomic_DNA"/>
</dbReference>
<gene>
    <name evidence="15" type="ORF">CANARDRAFT_6069</name>
</gene>
<keyword evidence="6 14" id="KW-0812">Transmembrane</keyword>
<keyword evidence="5 12" id="KW-0336">GPI-anchor</keyword>
<evidence type="ECO:0000256" key="5">
    <source>
        <dbReference type="ARBA" id="ARBA00022622"/>
    </source>
</evidence>
<feature type="region of interest" description="Disordered" evidence="13">
    <location>
        <begin position="440"/>
        <end position="483"/>
    </location>
</feature>
<evidence type="ECO:0000313" key="15">
    <source>
        <dbReference type="EMBL" id="ODV87541.1"/>
    </source>
</evidence>
<evidence type="ECO:0000256" key="1">
    <source>
        <dbReference type="ARBA" id="ARBA00004477"/>
    </source>
</evidence>
<evidence type="ECO:0000256" key="8">
    <source>
        <dbReference type="ARBA" id="ARBA00022824"/>
    </source>
</evidence>
<comment type="subcellular location">
    <subcellularLocation>
        <location evidence="12">Cell membrane</location>
        <topology evidence="12">Lipid-anchor</topology>
        <topology evidence="12">GPI-anchor</topology>
    </subcellularLocation>
    <subcellularLocation>
        <location evidence="1">Endoplasmic reticulum membrane</location>
        <topology evidence="1">Multi-pass membrane protein</topology>
    </subcellularLocation>
    <subcellularLocation>
        <location evidence="2">Membrane</location>
        <topology evidence="2">Lipid-anchor</topology>
        <topology evidence="2">GPI-anchor</topology>
    </subcellularLocation>
</comment>
<keyword evidence="7 12" id="KW-0732">Signal</keyword>
<reference evidence="16" key="1">
    <citation type="submission" date="2016-04" db="EMBL/GenBank/DDBJ databases">
        <title>Comparative genomics of biotechnologically important yeasts.</title>
        <authorList>
            <consortium name="DOE Joint Genome Institute"/>
            <person name="Riley R."/>
            <person name="Haridas S."/>
            <person name="Wolfe K.H."/>
            <person name="Lopes M.R."/>
            <person name="Hittinger C.T."/>
            <person name="Goker M."/>
            <person name="Salamov A."/>
            <person name="Wisecaver J."/>
            <person name="Long T.M."/>
            <person name="Aerts A.L."/>
            <person name="Barry K."/>
            <person name="Choi C."/>
            <person name="Clum A."/>
            <person name="Coughlan A.Y."/>
            <person name="Deshpande S."/>
            <person name="Douglass A.P."/>
            <person name="Hanson S.J."/>
            <person name="Klenk H.-P."/>
            <person name="Labutti K."/>
            <person name="Lapidus A."/>
            <person name="Lindquist E."/>
            <person name="Lipzen A."/>
            <person name="Meier-Kolthoff J.P."/>
            <person name="Ohm R.A."/>
            <person name="Otillar R.P."/>
            <person name="Pangilinan J."/>
            <person name="Peng Y."/>
            <person name="Rokas A."/>
            <person name="Rosa C.A."/>
            <person name="Scheuner C."/>
            <person name="Sibirny A.A."/>
            <person name="Slot J.C."/>
            <person name="Stielow J.B."/>
            <person name="Sun H."/>
            <person name="Kurtzman C.P."/>
            <person name="Blackwell M."/>
            <person name="Grigoriev I.V."/>
            <person name="Jeffries T.W."/>
        </authorList>
    </citation>
    <scope>NUCLEOTIDE SEQUENCE [LARGE SCALE GENOMIC DNA]</scope>
    <source>
        <strain evidence="16">NRRL YB-2248</strain>
    </source>
</reference>